<evidence type="ECO:0000313" key="3">
    <source>
        <dbReference type="Proteomes" id="UP001154078"/>
    </source>
</evidence>
<organism evidence="2 3">
    <name type="scientific">Brassicogethes aeneus</name>
    <name type="common">Rape pollen beetle</name>
    <name type="synonym">Meligethes aeneus</name>
    <dbReference type="NCBI Taxonomy" id="1431903"/>
    <lineage>
        <taxon>Eukaryota</taxon>
        <taxon>Metazoa</taxon>
        <taxon>Ecdysozoa</taxon>
        <taxon>Arthropoda</taxon>
        <taxon>Hexapoda</taxon>
        <taxon>Insecta</taxon>
        <taxon>Pterygota</taxon>
        <taxon>Neoptera</taxon>
        <taxon>Endopterygota</taxon>
        <taxon>Coleoptera</taxon>
        <taxon>Polyphaga</taxon>
        <taxon>Cucujiformia</taxon>
        <taxon>Nitidulidae</taxon>
        <taxon>Meligethinae</taxon>
        <taxon>Brassicogethes</taxon>
    </lineage>
</organism>
<dbReference type="Proteomes" id="UP001154078">
    <property type="component" value="Chromosome 8"/>
</dbReference>
<name>A0A9P0BJ87_BRAAE</name>
<dbReference type="OrthoDB" id="6747988at2759"/>
<reference evidence="2" key="1">
    <citation type="submission" date="2021-12" db="EMBL/GenBank/DDBJ databases">
        <authorList>
            <person name="King R."/>
        </authorList>
    </citation>
    <scope>NUCLEOTIDE SEQUENCE</scope>
</reference>
<keyword evidence="3" id="KW-1185">Reference proteome</keyword>
<sequence>MFGNKSFIYGTSQCNQRIESWWSMLRKHSAQFWMNLFQGLKEDGHFTGSALDKALIQFCFLGILQEELDQIVYEWNTHSISGSRNAVSPRGRPVIIFELPELYHTTNFLCDFDNQLIEACERECQYFKMPCETDIYELCKILMNEKNIEIPQDAYAAAELYLKLKSTFLEFNIN</sequence>
<evidence type="ECO:0000259" key="1">
    <source>
        <dbReference type="Pfam" id="PF24764"/>
    </source>
</evidence>
<feature type="domain" description="Integrase core" evidence="1">
    <location>
        <begin position="4"/>
        <end position="86"/>
    </location>
</feature>
<protein>
    <recommendedName>
        <fullName evidence="1">Integrase core domain-containing protein</fullName>
    </recommendedName>
</protein>
<dbReference type="EMBL" id="OV121139">
    <property type="protein sequence ID" value="CAH0563093.1"/>
    <property type="molecule type" value="Genomic_DNA"/>
</dbReference>
<dbReference type="InterPro" id="IPR058913">
    <property type="entry name" value="Integrase_dom_put"/>
</dbReference>
<proteinExistence type="predicted"/>
<dbReference type="Pfam" id="PF24764">
    <property type="entry name" value="rva_4"/>
    <property type="match status" value="1"/>
</dbReference>
<accession>A0A9P0BJ87</accession>
<dbReference type="AlphaFoldDB" id="A0A9P0BJ87"/>
<dbReference type="PANTHER" id="PTHR46791:SF13">
    <property type="entry name" value="CLR5 DOMAIN-CONTAINING PROTEIN"/>
    <property type="match status" value="1"/>
</dbReference>
<gene>
    <name evidence="2" type="ORF">MELIAE_LOCUS12078</name>
</gene>
<dbReference type="PANTHER" id="PTHR46791">
    <property type="entry name" value="EXPRESSED PROTEIN"/>
    <property type="match status" value="1"/>
</dbReference>
<evidence type="ECO:0000313" key="2">
    <source>
        <dbReference type="EMBL" id="CAH0563093.1"/>
    </source>
</evidence>